<comment type="caution">
    <text evidence="2">The sequence shown here is derived from an EMBL/GenBank/DDBJ whole genome shotgun (WGS) entry which is preliminary data.</text>
</comment>
<protein>
    <recommendedName>
        <fullName evidence="4">ABC3 transporter permease protein domain-containing protein</fullName>
    </recommendedName>
</protein>
<keyword evidence="1" id="KW-1133">Transmembrane helix</keyword>
<evidence type="ECO:0000313" key="3">
    <source>
        <dbReference type="Proteomes" id="UP001263371"/>
    </source>
</evidence>
<evidence type="ECO:0000256" key="1">
    <source>
        <dbReference type="SAM" id="Phobius"/>
    </source>
</evidence>
<dbReference type="RefSeq" id="WP_315994833.1">
    <property type="nucleotide sequence ID" value="NZ_JAWDIS010000002.1"/>
</dbReference>
<gene>
    <name evidence="2" type="ORF">RWH45_10415</name>
</gene>
<accession>A0ABU3T8D9</accession>
<evidence type="ECO:0000313" key="2">
    <source>
        <dbReference type="EMBL" id="MDU0367631.1"/>
    </source>
</evidence>
<organism evidence="2 3">
    <name type="scientific">Microbacterium galbum</name>
    <dbReference type="NCBI Taxonomy" id="3075994"/>
    <lineage>
        <taxon>Bacteria</taxon>
        <taxon>Bacillati</taxon>
        <taxon>Actinomycetota</taxon>
        <taxon>Actinomycetes</taxon>
        <taxon>Micrococcales</taxon>
        <taxon>Microbacteriaceae</taxon>
        <taxon>Microbacterium</taxon>
    </lineage>
</organism>
<dbReference type="EMBL" id="JAWDIS010000002">
    <property type="protein sequence ID" value="MDU0367631.1"/>
    <property type="molecule type" value="Genomic_DNA"/>
</dbReference>
<dbReference type="Proteomes" id="UP001263371">
    <property type="component" value="Unassembled WGS sequence"/>
</dbReference>
<keyword evidence="1" id="KW-0472">Membrane</keyword>
<reference evidence="2 3" key="1">
    <citation type="submission" date="2023-09" db="EMBL/GenBank/DDBJ databases">
        <title>Microbacterium fusihabitans sp. nov., Microbacterium phycihabitans sp. nov., and Microbacterium cervinum sp. nov., isolated from dried seaweeds of beach.</title>
        <authorList>
            <person name="Lee S.D."/>
        </authorList>
    </citation>
    <scope>NUCLEOTIDE SEQUENCE [LARGE SCALE GENOMIC DNA]</scope>
    <source>
        <strain evidence="2 3">KSW4-17</strain>
    </source>
</reference>
<proteinExistence type="predicted"/>
<feature type="transmembrane region" description="Helical" evidence="1">
    <location>
        <begin position="280"/>
        <end position="303"/>
    </location>
</feature>
<keyword evidence="3" id="KW-1185">Reference proteome</keyword>
<evidence type="ECO:0008006" key="4">
    <source>
        <dbReference type="Google" id="ProtNLM"/>
    </source>
</evidence>
<sequence length="315" mass="32579">MTADLLAASATYRDAGANIIVVEAAGRVDGLRCANLANLPNVRHAGALRSAARQITPTITPGVELATFDVTPGLLPMLRPDTGDAYGVFLSAEAARALGADRSRLELVTGEAHLAGTFAYPDDGRRAILGYAAIETALVSGVFDQCWVDVWPESPRIQSIASSTVVGGDDAGQGPPTVGQLNASMGMSFNGEAKYRGRASVLVPGSLVVLGASLGFFAVRSRRLELAAARLIGIRPFHQCVMLLLESSVWLTVSSAVSLVATSALSAVQARGAFPPAMEFSVFSAAVGMAGALCGALLGVASVDAGRALSYFRER</sequence>
<feature type="transmembrane region" description="Helical" evidence="1">
    <location>
        <begin position="201"/>
        <end position="219"/>
    </location>
</feature>
<feature type="transmembrane region" description="Helical" evidence="1">
    <location>
        <begin position="240"/>
        <end position="268"/>
    </location>
</feature>
<name>A0ABU3T8D9_9MICO</name>
<keyword evidence="1" id="KW-0812">Transmembrane</keyword>